<reference evidence="3 4" key="1">
    <citation type="submission" date="2016-07" db="EMBL/GenBank/DDBJ databases">
        <title>Pervasive Adenine N6-methylation of Active Genes in Fungi.</title>
        <authorList>
            <consortium name="DOE Joint Genome Institute"/>
            <person name="Mondo S.J."/>
            <person name="Dannebaum R.O."/>
            <person name="Kuo R.C."/>
            <person name="Labutti K."/>
            <person name="Haridas S."/>
            <person name="Kuo A."/>
            <person name="Salamov A."/>
            <person name="Ahrendt S.R."/>
            <person name="Lipzen A."/>
            <person name="Sullivan W."/>
            <person name="Andreopoulos W.B."/>
            <person name="Clum A."/>
            <person name="Lindquist E."/>
            <person name="Daum C."/>
            <person name="Ramamoorthy G.K."/>
            <person name="Gryganskyi A."/>
            <person name="Culley D."/>
            <person name="Magnuson J.K."/>
            <person name="James T.Y."/>
            <person name="O'Malley M.A."/>
            <person name="Stajich J.E."/>
            <person name="Spatafora J.W."/>
            <person name="Visel A."/>
            <person name="Grigoriev I.V."/>
        </authorList>
    </citation>
    <scope>NUCLEOTIDE SEQUENCE [LARGE SCALE GENOMIC DNA]</scope>
    <source>
        <strain evidence="3 4">JEL800</strain>
    </source>
</reference>
<feature type="compositionally biased region" description="Acidic residues" evidence="2">
    <location>
        <begin position="392"/>
        <end position="403"/>
    </location>
</feature>
<feature type="region of interest" description="Disordered" evidence="2">
    <location>
        <begin position="312"/>
        <end position="346"/>
    </location>
</feature>
<sequence>NTSNTSNSRLKPTKASDLLKYIASKDPTPISSPNKKASTEDFPEPLNVLGSSGSLDIPAARFGSLTTRSPHQTRQRKESIDSTDPDSSLNSARSSITDGPKRIRMRASEINKTSIIDLSPYPSLQRPAAAPLSEMDEMRRLRAEIEKLHQENAALKQTLEQAAITIPVVTTISPSSRNGSTSSLTSLSQQAPVQLKKLASMRRKPTVTLAPVGDSGSSSSDANGMLLIPAGPALGSSNTSLDGQSLPINPSPLREVSFDAPAINSTSQKPQNTVLPEDVTPTKELASLTPTAAAPAVQRSVSLATRARVPASQILSNPSTPVEDKLGLRNQTSATQTNSSRRASTPTFSIAGTKQLKGILKPEPPLQSEEEFASAIADPIPPPAIQRRSTNFDDEDEDDEEWENQLKRRGSTKKISWFKTIISEVKLFKKQ</sequence>
<evidence type="ECO:0000256" key="1">
    <source>
        <dbReference type="SAM" id="Coils"/>
    </source>
</evidence>
<comment type="caution">
    <text evidence="3">The sequence shown here is derived from an EMBL/GenBank/DDBJ whole genome shotgun (WGS) entry which is preliminary data.</text>
</comment>
<evidence type="ECO:0000313" key="4">
    <source>
        <dbReference type="Proteomes" id="UP000193642"/>
    </source>
</evidence>
<feature type="region of interest" description="Disordered" evidence="2">
    <location>
        <begin position="1"/>
        <end position="103"/>
    </location>
</feature>
<name>A0A1Y2C8F9_9FUNG</name>
<evidence type="ECO:0000313" key="3">
    <source>
        <dbReference type="EMBL" id="ORY43320.1"/>
    </source>
</evidence>
<protein>
    <submittedName>
        <fullName evidence="3">Uncharacterized protein</fullName>
    </submittedName>
</protein>
<accession>A0A1Y2C8F9</accession>
<evidence type="ECO:0000256" key="2">
    <source>
        <dbReference type="SAM" id="MobiDB-lite"/>
    </source>
</evidence>
<keyword evidence="1" id="KW-0175">Coiled coil</keyword>
<feature type="compositionally biased region" description="Polar residues" evidence="2">
    <location>
        <begin position="329"/>
        <end position="346"/>
    </location>
</feature>
<organism evidence="3 4">
    <name type="scientific">Rhizoclosmatium globosum</name>
    <dbReference type="NCBI Taxonomy" id="329046"/>
    <lineage>
        <taxon>Eukaryota</taxon>
        <taxon>Fungi</taxon>
        <taxon>Fungi incertae sedis</taxon>
        <taxon>Chytridiomycota</taxon>
        <taxon>Chytridiomycota incertae sedis</taxon>
        <taxon>Chytridiomycetes</taxon>
        <taxon>Chytridiales</taxon>
        <taxon>Chytriomycetaceae</taxon>
        <taxon>Rhizoclosmatium</taxon>
    </lineage>
</organism>
<proteinExistence type="predicted"/>
<feature type="region of interest" description="Disordered" evidence="2">
    <location>
        <begin position="366"/>
        <end position="410"/>
    </location>
</feature>
<feature type="compositionally biased region" description="Polar residues" evidence="2">
    <location>
        <begin position="85"/>
        <end position="97"/>
    </location>
</feature>
<gene>
    <name evidence="3" type="ORF">BCR33DRAFT_717551</name>
</gene>
<dbReference type="AlphaFoldDB" id="A0A1Y2C8F9"/>
<feature type="coiled-coil region" evidence="1">
    <location>
        <begin position="138"/>
        <end position="165"/>
    </location>
</feature>
<feature type="non-terminal residue" evidence="3">
    <location>
        <position position="1"/>
    </location>
</feature>
<feature type="compositionally biased region" description="Polar residues" evidence="2">
    <location>
        <begin position="1"/>
        <end position="10"/>
    </location>
</feature>
<dbReference type="Proteomes" id="UP000193642">
    <property type="component" value="Unassembled WGS sequence"/>
</dbReference>
<dbReference type="EMBL" id="MCGO01000025">
    <property type="protein sequence ID" value="ORY43320.1"/>
    <property type="molecule type" value="Genomic_DNA"/>
</dbReference>
<dbReference type="OrthoDB" id="10649586at2759"/>
<keyword evidence="4" id="KW-1185">Reference proteome</keyword>